<dbReference type="Proteomes" id="UP001056120">
    <property type="component" value="Linkage Group LG01"/>
</dbReference>
<name>A0ACB9K9T7_9ASTR</name>
<evidence type="ECO:0000313" key="2">
    <source>
        <dbReference type="Proteomes" id="UP001056120"/>
    </source>
</evidence>
<comment type="caution">
    <text evidence="1">The sequence shown here is derived from an EMBL/GenBank/DDBJ whole genome shotgun (WGS) entry which is preliminary data.</text>
</comment>
<sequence length="130" mass="14346">MPLTSWRSLNKYISTPEFQFNREVDGPLKPMHAKHMDTGMGFERLTSILHSKMNNYDPGVFLPIFYASQQTKVTPIVEGYGGWAFRPDGYAVIVVDGPSEYPVITEFRVGNDGLGVIVTPGTVAYVTTGG</sequence>
<evidence type="ECO:0000313" key="1">
    <source>
        <dbReference type="EMBL" id="KAI3829052.1"/>
    </source>
</evidence>
<organism evidence="1 2">
    <name type="scientific">Smallanthus sonchifolius</name>
    <dbReference type="NCBI Taxonomy" id="185202"/>
    <lineage>
        <taxon>Eukaryota</taxon>
        <taxon>Viridiplantae</taxon>
        <taxon>Streptophyta</taxon>
        <taxon>Embryophyta</taxon>
        <taxon>Tracheophyta</taxon>
        <taxon>Spermatophyta</taxon>
        <taxon>Magnoliopsida</taxon>
        <taxon>eudicotyledons</taxon>
        <taxon>Gunneridae</taxon>
        <taxon>Pentapetalae</taxon>
        <taxon>asterids</taxon>
        <taxon>campanulids</taxon>
        <taxon>Asterales</taxon>
        <taxon>Asteraceae</taxon>
        <taxon>Asteroideae</taxon>
        <taxon>Heliantheae alliance</taxon>
        <taxon>Millerieae</taxon>
        <taxon>Smallanthus</taxon>
    </lineage>
</organism>
<reference evidence="1 2" key="2">
    <citation type="journal article" date="2022" name="Mol. Ecol. Resour.">
        <title>The genomes of chicory, endive, great burdock and yacon provide insights into Asteraceae paleo-polyploidization history and plant inulin production.</title>
        <authorList>
            <person name="Fan W."/>
            <person name="Wang S."/>
            <person name="Wang H."/>
            <person name="Wang A."/>
            <person name="Jiang F."/>
            <person name="Liu H."/>
            <person name="Zhao H."/>
            <person name="Xu D."/>
            <person name="Zhang Y."/>
        </authorList>
    </citation>
    <scope>NUCLEOTIDE SEQUENCE [LARGE SCALE GENOMIC DNA]</scope>
    <source>
        <strain evidence="2">cv. Yunnan</strain>
        <tissue evidence="1">Leaves</tissue>
    </source>
</reference>
<dbReference type="EMBL" id="CM042018">
    <property type="protein sequence ID" value="KAI3829052.1"/>
    <property type="molecule type" value="Genomic_DNA"/>
</dbReference>
<gene>
    <name evidence="1" type="ORF">L1987_03166</name>
</gene>
<keyword evidence="2" id="KW-1185">Reference proteome</keyword>
<proteinExistence type="predicted"/>
<reference evidence="2" key="1">
    <citation type="journal article" date="2022" name="Mol. Ecol. Resour.">
        <title>The genomes of chicory, endive, great burdock and yacon provide insights into Asteraceae palaeo-polyploidization history and plant inulin production.</title>
        <authorList>
            <person name="Fan W."/>
            <person name="Wang S."/>
            <person name="Wang H."/>
            <person name="Wang A."/>
            <person name="Jiang F."/>
            <person name="Liu H."/>
            <person name="Zhao H."/>
            <person name="Xu D."/>
            <person name="Zhang Y."/>
        </authorList>
    </citation>
    <scope>NUCLEOTIDE SEQUENCE [LARGE SCALE GENOMIC DNA]</scope>
    <source>
        <strain evidence="2">cv. Yunnan</strain>
    </source>
</reference>
<protein>
    <submittedName>
        <fullName evidence="1">Uncharacterized protein</fullName>
    </submittedName>
</protein>
<accession>A0ACB9K9T7</accession>